<dbReference type="EMBL" id="AP017313">
    <property type="protein sequence ID" value="BAU52748.1"/>
    <property type="molecule type" value="Genomic_DNA"/>
</dbReference>
<keyword evidence="2" id="KW-1185">Reference proteome</keyword>
<proteinExistence type="predicted"/>
<dbReference type="AlphaFoldDB" id="A0A110B136"/>
<sequence>MVILVNLTNLHIKALMATIVGQFKQILFTAICLLVASPVFAQLRHNQATMIKKLVPNEQKANFYHLATQTNVVFDWPKGFAEVQAPDDEDFSFDFALELPGQDFEVWYRLKPEKEDWARFKDNPQAANPDSIYKAVGKATAASFCGDEKYFERNIPHSVLARNNADAGKSYLLTLLDLPQTKHYKYALLIVLQKNHTGSIVAVCFTNEKGPEFFKNVNRATNSLRFKP</sequence>
<reference evidence="1 2" key="1">
    <citation type="submission" date="2015-12" db="EMBL/GenBank/DDBJ databases">
        <title>Genome sequence of Mucilaginibacter gotjawali.</title>
        <authorList>
            <person name="Lee J.S."/>
            <person name="Lee K.C."/>
            <person name="Kim K.K."/>
            <person name="Lee B.W."/>
        </authorList>
    </citation>
    <scope>NUCLEOTIDE SEQUENCE [LARGE SCALE GENOMIC DNA]</scope>
    <source>
        <strain evidence="1 2">SA3-7</strain>
    </source>
</reference>
<dbReference type="KEGG" id="mgot:MgSA37_00911"/>
<accession>A0A110B136</accession>
<evidence type="ECO:0000313" key="2">
    <source>
        <dbReference type="Proteomes" id="UP000218263"/>
    </source>
</evidence>
<dbReference type="Proteomes" id="UP000218263">
    <property type="component" value="Chromosome"/>
</dbReference>
<protein>
    <recommendedName>
        <fullName evidence="3">PsbP C-terminal domain-containing protein</fullName>
    </recommendedName>
</protein>
<gene>
    <name evidence="1" type="ORF">MgSA37_00911</name>
</gene>
<organism evidence="1 2">
    <name type="scientific">Mucilaginibacter gotjawali</name>
    <dbReference type="NCBI Taxonomy" id="1550579"/>
    <lineage>
        <taxon>Bacteria</taxon>
        <taxon>Pseudomonadati</taxon>
        <taxon>Bacteroidota</taxon>
        <taxon>Sphingobacteriia</taxon>
        <taxon>Sphingobacteriales</taxon>
        <taxon>Sphingobacteriaceae</taxon>
        <taxon>Mucilaginibacter</taxon>
    </lineage>
</organism>
<name>A0A110B136_9SPHI</name>
<evidence type="ECO:0000313" key="1">
    <source>
        <dbReference type="EMBL" id="BAU52748.1"/>
    </source>
</evidence>
<evidence type="ECO:0008006" key="3">
    <source>
        <dbReference type="Google" id="ProtNLM"/>
    </source>
</evidence>